<evidence type="ECO:0000256" key="2">
    <source>
        <dbReference type="ARBA" id="ARBA00022679"/>
    </source>
</evidence>
<keyword evidence="4" id="KW-0235">DNA replication</keyword>
<evidence type="ECO:0000256" key="6">
    <source>
        <dbReference type="ARBA" id="ARBA00049244"/>
    </source>
</evidence>
<dbReference type="PANTHER" id="PTHR32294:SF0">
    <property type="entry name" value="DNA POLYMERASE III SUBUNIT ALPHA"/>
    <property type="match status" value="1"/>
</dbReference>
<dbReference type="Gene3D" id="1.10.10.1600">
    <property type="entry name" value="Bacterial DNA polymerase III alpha subunit, thumb domain"/>
    <property type="match status" value="1"/>
</dbReference>
<dbReference type="InterPro" id="IPR041931">
    <property type="entry name" value="DNA_pol3_alpha_thumb_dom"/>
</dbReference>
<organism evidence="8 9">
    <name type="scientific">Phocicoccus pinnipedialis</name>
    <dbReference type="NCBI Taxonomy" id="110845"/>
    <lineage>
        <taxon>Bacteria</taxon>
        <taxon>Bacillati</taxon>
        <taxon>Bacillota</taxon>
        <taxon>Bacilli</taxon>
        <taxon>Bacillales</taxon>
        <taxon>Salinicoccaceae</taxon>
        <taxon>Phocicoccus</taxon>
    </lineage>
</organism>
<dbReference type="Gene3D" id="3.20.20.140">
    <property type="entry name" value="Metal-dependent hydrolases"/>
    <property type="match status" value="2"/>
</dbReference>
<dbReference type="Pfam" id="PF17657">
    <property type="entry name" value="DNA_pol3_finger"/>
    <property type="match status" value="1"/>
</dbReference>
<accession>A0A6V7RDL4</accession>
<dbReference type="InterPro" id="IPR004805">
    <property type="entry name" value="DnaE2/DnaE/PolC"/>
</dbReference>
<evidence type="ECO:0000259" key="7">
    <source>
        <dbReference type="SMART" id="SM00481"/>
    </source>
</evidence>
<feature type="domain" description="Polymerase/histidinol phosphatase N-terminal" evidence="7">
    <location>
        <begin position="2"/>
        <end position="69"/>
    </location>
</feature>
<evidence type="ECO:0000256" key="4">
    <source>
        <dbReference type="ARBA" id="ARBA00022705"/>
    </source>
</evidence>
<dbReference type="InterPro" id="IPR004013">
    <property type="entry name" value="PHP_dom"/>
</dbReference>
<dbReference type="Gene3D" id="1.10.150.870">
    <property type="match status" value="1"/>
</dbReference>
<reference evidence="8 9" key="1">
    <citation type="submission" date="2020-07" db="EMBL/GenBank/DDBJ databases">
        <authorList>
            <person name="Criscuolo A."/>
        </authorList>
    </citation>
    <scope>NUCLEOTIDE SEQUENCE [LARGE SCALE GENOMIC DNA]</scope>
    <source>
        <strain evidence="8">CIP107946</strain>
    </source>
</reference>
<evidence type="ECO:0000313" key="9">
    <source>
        <dbReference type="Proteomes" id="UP000588186"/>
    </source>
</evidence>
<dbReference type="SMART" id="SM00481">
    <property type="entry name" value="POLIIIAc"/>
    <property type="match status" value="1"/>
</dbReference>
<dbReference type="Pfam" id="PF02811">
    <property type="entry name" value="PHP"/>
    <property type="match status" value="1"/>
</dbReference>
<dbReference type="InterPro" id="IPR011708">
    <property type="entry name" value="DNA_pol3_alpha_NTPase_dom"/>
</dbReference>
<dbReference type="CDD" id="cd07431">
    <property type="entry name" value="PHP_PolIIIA"/>
    <property type="match status" value="1"/>
</dbReference>
<name>A0A6V7RDL4_9BACL</name>
<sequence length="1046" mass="120645">MINLNVHSSYEFLNSNIKIDQLLEKIDADGQRSVAITDFNFMHNTYEFIQCAQKKNVKPVVGLAFSLDDGMEGIPFVLYAKNMTGYAFLARLSSRLSYSNLTRTPISYLKDMTDCIIVAKTEKGVSYLDRFSIDQDDKYISHRIENLDGHKPAYIEDVFYLEPDDKHVVDVLRAIQMNTKLDIDFLNRETGNQFVKTFDDIDLSEEILLNNQEIVDKCNVELPHVEFTLPKYDKTRDSKAYLLEELEIAFQQKIHSDHDNYRERMIYEYKTIVNMHYEDYFLIVSDLIRYAKRSDIYVGPGRGSSSASLVSYLLDITDLDPLKYDLLFERFLNPERVSMPDIDIDFASVDVPRVISYLKNKYGDMNVAHILTYSNLTAKSAAREVGRIFSFTDSEMREISNIIDENNNDLIEAIDSERFKNLVELENKYTIIRQIAPKLLGLPRNTSQHASGILLGREPLVHDIPTMFDGDTMKSQWPMNDVEAAGLLKIDVLSLNTLTLVRYINQLVKRKHPNFDINTVPFDDVKTFKLLSAGQTSGIFQLESDGITNVLRRYKPENLMDLALVLALYRPGPMGEIDSVVKKKHGKEIVEYPLDEIKSILKDTYGVMIFQEQIMQVARKVAGYSLAEADLMRRSMAKKNRETMMKEEKKFISGGIRNGFDEDTVSSLFSLILKFADYGFPKSHALVYAMTSYRMAYLKAHFREEFYAVMLMEHRTEEDKRSKTLAEMKRLGVDLKRPSINKSRYVNTVDGGVQLGFGMIKSVSKKLADAFIENRTNEPYTDLYDFVTKNTELQPSETQLQMLILSGAMDDFNENRKTMLQTVPRAIEVIKDGLDYGGFLETLGFGVKKEFQNLEEMSQMEMIEGEATALNFFISTHPVLLTEKDYEYIPFDLLSKKQKGQLGTFLLYNVNVRKITTKNKEEMAYINVTDGRQEIDAVLFPRNYYVNIAKLQNKFIVVNGRMDEYRGTKQLVINAIYNIEEYTRAYLERARYVYIRNTEYGKVKDLFNTKGIPVFNIKKEQMGLLSPENYKAIITRAGKQNIRFML</sequence>
<keyword evidence="9" id="KW-1185">Reference proteome</keyword>
<evidence type="ECO:0000313" key="8">
    <source>
        <dbReference type="EMBL" id="CAD2075120.1"/>
    </source>
</evidence>
<keyword evidence="3" id="KW-0548">Nucleotidyltransferase</keyword>
<dbReference type="GO" id="GO:0008408">
    <property type="term" value="F:3'-5' exonuclease activity"/>
    <property type="evidence" value="ECO:0007669"/>
    <property type="project" value="InterPro"/>
</dbReference>
<dbReference type="Pfam" id="PF07733">
    <property type="entry name" value="DNA_pol3_alpha"/>
    <property type="match status" value="1"/>
</dbReference>
<dbReference type="InterPro" id="IPR003141">
    <property type="entry name" value="Pol/His_phosphatase_N"/>
</dbReference>
<dbReference type="InterPro" id="IPR016195">
    <property type="entry name" value="Pol/histidinol_Pase-like"/>
</dbReference>
<dbReference type="CDD" id="cd04485">
    <property type="entry name" value="DnaE_OBF"/>
    <property type="match status" value="1"/>
</dbReference>
<keyword evidence="5" id="KW-0239">DNA-directed DNA polymerase</keyword>
<gene>
    <name evidence="8" type="primary">dnaE</name>
    <name evidence="8" type="ORF">JEOPIN946_00938</name>
</gene>
<dbReference type="RefSeq" id="WP_186077328.1">
    <property type="nucleotide sequence ID" value="NZ_CAJEWB010000010.1"/>
</dbReference>
<dbReference type="InterPro" id="IPR040982">
    <property type="entry name" value="DNA_pol3_finger"/>
</dbReference>
<comment type="catalytic activity">
    <reaction evidence="6">
        <text>DNA(n) + a 2'-deoxyribonucleoside 5'-triphosphate = DNA(n+1) + diphosphate</text>
        <dbReference type="Rhea" id="RHEA:22508"/>
        <dbReference type="Rhea" id="RHEA-COMP:17339"/>
        <dbReference type="Rhea" id="RHEA-COMP:17340"/>
        <dbReference type="ChEBI" id="CHEBI:33019"/>
        <dbReference type="ChEBI" id="CHEBI:61560"/>
        <dbReference type="ChEBI" id="CHEBI:173112"/>
        <dbReference type="EC" id="2.7.7.7"/>
    </reaction>
</comment>
<comment type="caution">
    <text evidence="8">The sequence shown here is derived from an EMBL/GenBank/DDBJ whole genome shotgun (WGS) entry which is preliminary data.</text>
</comment>
<dbReference type="AlphaFoldDB" id="A0A6V7RDL4"/>
<dbReference type="SUPFAM" id="SSF89550">
    <property type="entry name" value="PHP domain-like"/>
    <property type="match status" value="1"/>
</dbReference>
<dbReference type="EC" id="2.7.7.7" evidence="1"/>
<dbReference type="Proteomes" id="UP000588186">
    <property type="component" value="Unassembled WGS sequence"/>
</dbReference>
<dbReference type="PANTHER" id="PTHR32294">
    <property type="entry name" value="DNA POLYMERASE III SUBUNIT ALPHA"/>
    <property type="match status" value="1"/>
</dbReference>
<evidence type="ECO:0000256" key="1">
    <source>
        <dbReference type="ARBA" id="ARBA00012417"/>
    </source>
</evidence>
<dbReference type="GO" id="GO:0006260">
    <property type="term" value="P:DNA replication"/>
    <property type="evidence" value="ECO:0007669"/>
    <property type="project" value="UniProtKB-KW"/>
</dbReference>
<dbReference type="Pfam" id="PF14579">
    <property type="entry name" value="HHH_6"/>
    <property type="match status" value="1"/>
</dbReference>
<evidence type="ECO:0000256" key="5">
    <source>
        <dbReference type="ARBA" id="ARBA00022932"/>
    </source>
</evidence>
<proteinExistence type="predicted"/>
<dbReference type="NCBIfam" id="TIGR00594">
    <property type="entry name" value="polc"/>
    <property type="match status" value="1"/>
</dbReference>
<keyword evidence="2" id="KW-0808">Transferase</keyword>
<dbReference type="EMBL" id="CAJEWB010000010">
    <property type="protein sequence ID" value="CAD2075120.1"/>
    <property type="molecule type" value="Genomic_DNA"/>
</dbReference>
<protein>
    <recommendedName>
        <fullName evidence="1">DNA-directed DNA polymerase</fullName>
        <ecNumber evidence="1">2.7.7.7</ecNumber>
    </recommendedName>
</protein>
<dbReference type="InterPro" id="IPR029460">
    <property type="entry name" value="DNAPol_HHH"/>
</dbReference>
<evidence type="ECO:0000256" key="3">
    <source>
        <dbReference type="ARBA" id="ARBA00022695"/>
    </source>
</evidence>
<dbReference type="GO" id="GO:0003887">
    <property type="term" value="F:DNA-directed DNA polymerase activity"/>
    <property type="evidence" value="ECO:0007669"/>
    <property type="project" value="UniProtKB-KW"/>
</dbReference>